<sequence>MNTMPEGSLTAQRGWWSRNWKWVVPVGCLGTVASCGCLGAIALAVGFSSLTQVGAYTDAVAIATSDAEVRRELGTPIDSGWPRQSSISSNNGRTQARFSIPLDGPQADGTLHVDAEGEDGQWHYRTLDVELEDGTRIDLRDDAPGAIPTPPEPPEPPVPPEPPFGAEPPGRGEGEAEEDAPPGRESDIEL</sequence>
<dbReference type="Pfam" id="PF08695">
    <property type="entry name" value="Coa1"/>
    <property type="match status" value="1"/>
</dbReference>
<accession>A0A848LXW0</accession>
<evidence type="ECO:0000256" key="2">
    <source>
        <dbReference type="SAM" id="Phobius"/>
    </source>
</evidence>
<keyword evidence="2" id="KW-1133">Transmembrane helix</keyword>
<feature type="compositionally biased region" description="Basic and acidic residues" evidence="1">
    <location>
        <begin position="181"/>
        <end position="190"/>
    </location>
</feature>
<keyword evidence="2" id="KW-0472">Membrane</keyword>
<feature type="compositionally biased region" description="Pro residues" evidence="1">
    <location>
        <begin position="147"/>
        <end position="166"/>
    </location>
</feature>
<dbReference type="AlphaFoldDB" id="A0A848LXW0"/>
<dbReference type="InterPro" id="IPR014807">
    <property type="entry name" value="Coa1"/>
</dbReference>
<feature type="transmembrane region" description="Helical" evidence="2">
    <location>
        <begin position="22"/>
        <end position="47"/>
    </location>
</feature>
<keyword evidence="4" id="KW-1185">Reference proteome</keyword>
<protein>
    <recommendedName>
        <fullName evidence="5">Cytochrome oxidase complex assembly protein 1</fullName>
    </recommendedName>
</protein>
<keyword evidence="2" id="KW-0812">Transmembrane</keyword>
<feature type="compositionally biased region" description="Polar residues" evidence="1">
    <location>
        <begin position="82"/>
        <end position="96"/>
    </location>
</feature>
<evidence type="ECO:0000313" key="4">
    <source>
        <dbReference type="Proteomes" id="UP000518300"/>
    </source>
</evidence>
<name>A0A848LXW0_9BACT</name>
<feature type="region of interest" description="Disordered" evidence="1">
    <location>
        <begin position="139"/>
        <end position="190"/>
    </location>
</feature>
<evidence type="ECO:0008006" key="5">
    <source>
        <dbReference type="Google" id="ProtNLM"/>
    </source>
</evidence>
<evidence type="ECO:0000256" key="1">
    <source>
        <dbReference type="SAM" id="MobiDB-lite"/>
    </source>
</evidence>
<gene>
    <name evidence="3" type="ORF">HG543_47485</name>
</gene>
<evidence type="ECO:0000313" key="3">
    <source>
        <dbReference type="EMBL" id="NMO22451.1"/>
    </source>
</evidence>
<dbReference type="Proteomes" id="UP000518300">
    <property type="component" value="Unassembled WGS sequence"/>
</dbReference>
<comment type="caution">
    <text evidence="3">The sequence shown here is derived from an EMBL/GenBank/DDBJ whole genome shotgun (WGS) entry which is preliminary data.</text>
</comment>
<feature type="region of interest" description="Disordered" evidence="1">
    <location>
        <begin position="75"/>
        <end position="96"/>
    </location>
</feature>
<proteinExistence type="predicted"/>
<dbReference type="EMBL" id="JABBJJ010000424">
    <property type="protein sequence ID" value="NMO22451.1"/>
    <property type="molecule type" value="Genomic_DNA"/>
</dbReference>
<organism evidence="3 4">
    <name type="scientific">Pyxidicoccus fallax</name>
    <dbReference type="NCBI Taxonomy" id="394095"/>
    <lineage>
        <taxon>Bacteria</taxon>
        <taxon>Pseudomonadati</taxon>
        <taxon>Myxococcota</taxon>
        <taxon>Myxococcia</taxon>
        <taxon>Myxococcales</taxon>
        <taxon>Cystobacterineae</taxon>
        <taxon>Myxococcaceae</taxon>
        <taxon>Pyxidicoccus</taxon>
    </lineage>
</organism>
<reference evidence="3 4" key="1">
    <citation type="submission" date="2020-04" db="EMBL/GenBank/DDBJ databases">
        <title>Draft genome of Pyxidicoccus fallax type strain.</title>
        <authorList>
            <person name="Whitworth D.E."/>
        </authorList>
    </citation>
    <scope>NUCLEOTIDE SEQUENCE [LARGE SCALE GENOMIC DNA]</scope>
    <source>
        <strain evidence="3 4">DSM 14698</strain>
    </source>
</reference>
<dbReference type="RefSeq" id="WP_169351593.1">
    <property type="nucleotide sequence ID" value="NZ_JABBJJ010000424.1"/>
</dbReference>